<accession>A0A5N5DQS9</accession>
<evidence type="ECO:0000313" key="3">
    <source>
        <dbReference type="Proteomes" id="UP000325902"/>
    </source>
</evidence>
<feature type="region of interest" description="Disordered" evidence="1">
    <location>
        <begin position="37"/>
        <end position="113"/>
    </location>
</feature>
<feature type="compositionally biased region" description="Polar residues" evidence="1">
    <location>
        <begin position="67"/>
        <end position="80"/>
    </location>
</feature>
<dbReference type="OrthoDB" id="2107166at2759"/>
<dbReference type="AlphaFoldDB" id="A0A5N5DQS9"/>
<proteinExistence type="predicted"/>
<gene>
    <name evidence="2" type="ORF">DBV05_g2138</name>
</gene>
<reference evidence="2 3" key="1">
    <citation type="journal article" date="2019" name="Sci. Rep.">
        <title>A multi-omics analysis of the grapevine pathogen Lasiodiplodia theobromae reveals that temperature affects the expression of virulence- and pathogenicity-related genes.</title>
        <authorList>
            <person name="Felix C."/>
            <person name="Meneses R."/>
            <person name="Goncalves M.F.M."/>
            <person name="Tilleman L."/>
            <person name="Duarte A.S."/>
            <person name="Jorrin-Novo J.V."/>
            <person name="Van de Peer Y."/>
            <person name="Deforce D."/>
            <person name="Van Nieuwerburgh F."/>
            <person name="Esteves A.C."/>
            <person name="Alves A."/>
        </authorList>
    </citation>
    <scope>NUCLEOTIDE SEQUENCE [LARGE SCALE GENOMIC DNA]</scope>
    <source>
        <strain evidence="2 3">LA-SOL3</strain>
    </source>
</reference>
<feature type="compositionally biased region" description="Low complexity" evidence="1">
    <location>
        <begin position="37"/>
        <end position="48"/>
    </location>
</feature>
<sequence>MSAKRWSSYDTDAYRLPSGITRIGYDADSQKYLFRDSSGQEYTSSSGSAYGKLEKAGWDGGPLLPRTTRTGSESSASTGLKSPATDFSEILSELEEQRQGEDDDEEAKEKSKPLPFLVLSSVMSFKSKLRTRQSRRARKDSAVSSVIAKEKDYM</sequence>
<keyword evidence="3" id="KW-1185">Reference proteome</keyword>
<feature type="region of interest" description="Disordered" evidence="1">
    <location>
        <begin position="130"/>
        <end position="154"/>
    </location>
</feature>
<comment type="caution">
    <text evidence="2">The sequence shown here is derived from an EMBL/GenBank/DDBJ whole genome shotgun (WGS) entry which is preliminary data.</text>
</comment>
<protein>
    <submittedName>
        <fullName evidence="2">Uncharacterized protein</fullName>
    </submittedName>
</protein>
<name>A0A5N5DQS9_9PEZI</name>
<organism evidence="2 3">
    <name type="scientific">Lasiodiplodia theobromae</name>
    <dbReference type="NCBI Taxonomy" id="45133"/>
    <lineage>
        <taxon>Eukaryota</taxon>
        <taxon>Fungi</taxon>
        <taxon>Dikarya</taxon>
        <taxon>Ascomycota</taxon>
        <taxon>Pezizomycotina</taxon>
        <taxon>Dothideomycetes</taxon>
        <taxon>Dothideomycetes incertae sedis</taxon>
        <taxon>Botryosphaeriales</taxon>
        <taxon>Botryosphaeriaceae</taxon>
        <taxon>Lasiodiplodia</taxon>
    </lineage>
</organism>
<dbReference type="EMBL" id="VCHE01000008">
    <property type="protein sequence ID" value="KAB2579242.1"/>
    <property type="molecule type" value="Genomic_DNA"/>
</dbReference>
<evidence type="ECO:0000313" key="2">
    <source>
        <dbReference type="EMBL" id="KAB2579242.1"/>
    </source>
</evidence>
<dbReference type="Proteomes" id="UP000325902">
    <property type="component" value="Unassembled WGS sequence"/>
</dbReference>
<evidence type="ECO:0000256" key="1">
    <source>
        <dbReference type="SAM" id="MobiDB-lite"/>
    </source>
</evidence>